<accession>A0A4Y9VTH5</accession>
<evidence type="ECO:0000313" key="3">
    <source>
        <dbReference type="Proteomes" id="UP000297706"/>
    </source>
</evidence>
<sequence>MYWVSKRLSNDEGQHQNHYPYCIDIIRLVLVIAVLCSSSLAFAGTFTDATEVISEPDAFNVLGDDAAMMNDTDLSLINGKGAEASALEGDSKLAIILWDEGRQGNKGSTNHAMSSPPVITLTVIQK</sequence>
<comment type="caution">
    <text evidence="2">The sequence shown here is derived from an EMBL/GenBank/DDBJ whole genome shotgun (WGS) entry which is preliminary data.</text>
</comment>
<dbReference type="OrthoDB" id="8536947at2"/>
<evidence type="ECO:0000256" key="1">
    <source>
        <dbReference type="SAM" id="Phobius"/>
    </source>
</evidence>
<keyword evidence="1" id="KW-0472">Membrane</keyword>
<dbReference type="AlphaFoldDB" id="A0A4Y9VTH5"/>
<feature type="transmembrane region" description="Helical" evidence="1">
    <location>
        <begin position="21"/>
        <end position="43"/>
    </location>
</feature>
<keyword evidence="3" id="KW-1185">Reference proteome</keyword>
<gene>
    <name evidence="2" type="ORF">C3Y98_02885</name>
</gene>
<keyword evidence="1" id="KW-0812">Transmembrane</keyword>
<reference evidence="2 3" key="1">
    <citation type="submission" date="2018-02" db="EMBL/GenBank/DDBJ databases">
        <title>A novel lanthanide dependent methylotroph, Methylotenera sp. La3113.</title>
        <authorList>
            <person name="Lv H."/>
            <person name="Tani A."/>
        </authorList>
    </citation>
    <scope>NUCLEOTIDE SEQUENCE [LARGE SCALE GENOMIC DNA]</scope>
    <source>
        <strain evidence="2 3">La3113</strain>
    </source>
</reference>
<dbReference type="Proteomes" id="UP000297706">
    <property type="component" value="Unassembled WGS sequence"/>
</dbReference>
<dbReference type="RefSeq" id="WP_135276607.1">
    <property type="nucleotide sequence ID" value="NZ_PQVH01000005.1"/>
</dbReference>
<protein>
    <submittedName>
        <fullName evidence="2">Uncharacterized protein</fullName>
    </submittedName>
</protein>
<name>A0A4Y9VTH5_9PROT</name>
<keyword evidence="1" id="KW-1133">Transmembrane helix</keyword>
<proteinExistence type="predicted"/>
<dbReference type="EMBL" id="PQVH01000005">
    <property type="protein sequence ID" value="TFW72569.1"/>
    <property type="molecule type" value="Genomic_DNA"/>
</dbReference>
<organism evidence="2 3">
    <name type="scientific">Methylotenera oryzisoli</name>
    <dbReference type="NCBI Taxonomy" id="2080758"/>
    <lineage>
        <taxon>Bacteria</taxon>
        <taxon>Pseudomonadati</taxon>
        <taxon>Pseudomonadota</taxon>
        <taxon>Betaproteobacteria</taxon>
        <taxon>Nitrosomonadales</taxon>
        <taxon>Methylophilaceae</taxon>
        <taxon>Methylotenera</taxon>
    </lineage>
</organism>
<evidence type="ECO:0000313" key="2">
    <source>
        <dbReference type="EMBL" id="TFW72569.1"/>
    </source>
</evidence>